<dbReference type="GO" id="GO:0009251">
    <property type="term" value="P:glucan catabolic process"/>
    <property type="evidence" value="ECO:0007669"/>
    <property type="project" value="TreeGrafter"/>
</dbReference>
<feature type="chain" id="PRO_5003732623" evidence="2">
    <location>
        <begin position="20"/>
        <end position="347"/>
    </location>
</feature>
<dbReference type="PROSITE" id="PS51762">
    <property type="entry name" value="GH16_2"/>
    <property type="match status" value="1"/>
</dbReference>
<keyword evidence="2" id="KW-0732">Signal</keyword>
<feature type="signal peptide" evidence="2">
    <location>
        <begin position="1"/>
        <end position="19"/>
    </location>
</feature>
<dbReference type="AlphaFoldDB" id="J0DAQ2"/>
<sequence length="347" mass="37526">MLTLKSFVIIVAAIGATAAKKPKRACTTTTPTPQPTSPPSQNPPPPSGGGQAAGEYGSSEEWVGDNWFKGWDFWAYPDPTRGRVNYVDHDTALSQNLTSTTSDSFVMRADSWSVLDPNGPGRNSVRIHSKRSFTTHAAVIDVRHMPQGSGTWPAYWMCGDNWPHGGEFDIIEGVNDGEMNLSSLHTGPNCTQPKQGRDMKGSATQLNCDAKAEDNQGCGVVSDSPKSFGPNFNQAGGGWFATERSENTLKVWFWGRGDSSVPDEVRSSSGFVSPSTWGTPYAVFVSDSCNISQKFGPNAFIINLTFCGVWAGNTFDGGKDACNDFVNNNPSAFSDAFWDIARMSVYE</sequence>
<dbReference type="PANTHER" id="PTHR10963">
    <property type="entry name" value="GLYCOSYL HYDROLASE-RELATED"/>
    <property type="match status" value="1"/>
</dbReference>
<name>J0DAQ2_AURST</name>
<evidence type="ECO:0000256" key="1">
    <source>
        <dbReference type="SAM" id="MobiDB-lite"/>
    </source>
</evidence>
<feature type="domain" description="GH16" evidence="3">
    <location>
        <begin position="38"/>
        <end position="319"/>
    </location>
</feature>
<evidence type="ECO:0000313" key="4">
    <source>
        <dbReference type="EMBL" id="EJD37522.1"/>
    </source>
</evidence>
<dbReference type="InParanoid" id="J0DAQ2"/>
<dbReference type="OMA" id="VNDQCDI"/>
<accession>J0DAQ2</accession>
<dbReference type="Proteomes" id="UP000006514">
    <property type="component" value="Unassembled WGS sequence"/>
</dbReference>
<reference evidence="5" key="1">
    <citation type="journal article" date="2012" name="Science">
        <title>The Paleozoic origin of enzymatic lignin decomposition reconstructed from 31 fungal genomes.</title>
        <authorList>
            <person name="Floudas D."/>
            <person name="Binder M."/>
            <person name="Riley R."/>
            <person name="Barry K."/>
            <person name="Blanchette R.A."/>
            <person name="Henrissat B."/>
            <person name="Martinez A.T."/>
            <person name="Otillar R."/>
            <person name="Spatafora J.W."/>
            <person name="Yadav J.S."/>
            <person name="Aerts A."/>
            <person name="Benoit I."/>
            <person name="Boyd A."/>
            <person name="Carlson A."/>
            <person name="Copeland A."/>
            <person name="Coutinho P.M."/>
            <person name="de Vries R.P."/>
            <person name="Ferreira P."/>
            <person name="Findley K."/>
            <person name="Foster B."/>
            <person name="Gaskell J."/>
            <person name="Glotzer D."/>
            <person name="Gorecki P."/>
            <person name="Heitman J."/>
            <person name="Hesse C."/>
            <person name="Hori C."/>
            <person name="Igarashi K."/>
            <person name="Jurgens J.A."/>
            <person name="Kallen N."/>
            <person name="Kersten P."/>
            <person name="Kohler A."/>
            <person name="Kuees U."/>
            <person name="Kumar T.K.A."/>
            <person name="Kuo A."/>
            <person name="LaButti K."/>
            <person name="Larrondo L.F."/>
            <person name="Lindquist E."/>
            <person name="Ling A."/>
            <person name="Lombard V."/>
            <person name="Lucas S."/>
            <person name="Lundell T."/>
            <person name="Martin R."/>
            <person name="McLaughlin D.J."/>
            <person name="Morgenstern I."/>
            <person name="Morin E."/>
            <person name="Murat C."/>
            <person name="Nagy L.G."/>
            <person name="Nolan M."/>
            <person name="Ohm R.A."/>
            <person name="Patyshakuliyeva A."/>
            <person name="Rokas A."/>
            <person name="Ruiz-Duenas F.J."/>
            <person name="Sabat G."/>
            <person name="Salamov A."/>
            <person name="Samejima M."/>
            <person name="Schmutz J."/>
            <person name="Slot J.C."/>
            <person name="St John F."/>
            <person name="Stenlid J."/>
            <person name="Sun H."/>
            <person name="Sun S."/>
            <person name="Syed K."/>
            <person name="Tsang A."/>
            <person name="Wiebenga A."/>
            <person name="Young D."/>
            <person name="Pisabarro A."/>
            <person name="Eastwood D.C."/>
            <person name="Martin F."/>
            <person name="Cullen D."/>
            <person name="Grigoriev I.V."/>
            <person name="Hibbett D.S."/>
        </authorList>
    </citation>
    <scope>NUCLEOTIDE SEQUENCE [LARGE SCALE GENOMIC DNA]</scope>
    <source>
        <strain evidence="5">TFB10046</strain>
    </source>
</reference>
<feature type="compositionally biased region" description="Pro residues" evidence="1">
    <location>
        <begin position="32"/>
        <end position="47"/>
    </location>
</feature>
<evidence type="ECO:0000313" key="5">
    <source>
        <dbReference type="Proteomes" id="UP000006514"/>
    </source>
</evidence>
<dbReference type="PANTHER" id="PTHR10963:SF24">
    <property type="entry name" value="GLYCOSIDASE C21B10.07-RELATED"/>
    <property type="match status" value="1"/>
</dbReference>
<dbReference type="InterPro" id="IPR013320">
    <property type="entry name" value="ConA-like_dom_sf"/>
</dbReference>
<organism evidence="4 5">
    <name type="scientific">Auricularia subglabra (strain TFB-10046 / SS5)</name>
    <name type="common">White-rot fungus</name>
    <name type="synonym">Auricularia delicata (strain TFB10046)</name>
    <dbReference type="NCBI Taxonomy" id="717982"/>
    <lineage>
        <taxon>Eukaryota</taxon>
        <taxon>Fungi</taxon>
        <taxon>Dikarya</taxon>
        <taxon>Basidiomycota</taxon>
        <taxon>Agaricomycotina</taxon>
        <taxon>Agaricomycetes</taxon>
        <taxon>Auriculariales</taxon>
        <taxon>Auriculariaceae</taxon>
        <taxon>Auricularia</taxon>
    </lineage>
</organism>
<protein>
    <submittedName>
        <fullName evidence="4">Glycoside hydrolase family 16 protein</fullName>
    </submittedName>
</protein>
<evidence type="ECO:0000256" key="2">
    <source>
        <dbReference type="SAM" id="SignalP"/>
    </source>
</evidence>
<dbReference type="EMBL" id="JH687839">
    <property type="protein sequence ID" value="EJD37522.1"/>
    <property type="molecule type" value="Genomic_DNA"/>
</dbReference>
<dbReference type="eggNOG" id="ENOG502QUM3">
    <property type="taxonomic scope" value="Eukaryota"/>
</dbReference>
<dbReference type="Pfam" id="PF26113">
    <property type="entry name" value="GH16_XgeA"/>
    <property type="match status" value="1"/>
</dbReference>
<dbReference type="KEGG" id="adl:AURDEDRAFT_154342"/>
<dbReference type="InterPro" id="IPR000757">
    <property type="entry name" value="Beta-glucanase-like"/>
</dbReference>
<keyword evidence="4" id="KW-0378">Hydrolase</keyword>
<gene>
    <name evidence="4" type="ORF">AURDEDRAFT_154342</name>
</gene>
<keyword evidence="5" id="KW-1185">Reference proteome</keyword>
<dbReference type="GO" id="GO:0004553">
    <property type="term" value="F:hydrolase activity, hydrolyzing O-glycosyl compounds"/>
    <property type="evidence" value="ECO:0007669"/>
    <property type="project" value="InterPro"/>
</dbReference>
<dbReference type="InterPro" id="IPR050546">
    <property type="entry name" value="Glycosyl_Hydrlase_16"/>
</dbReference>
<dbReference type="Gene3D" id="2.60.120.200">
    <property type="match status" value="1"/>
</dbReference>
<feature type="region of interest" description="Disordered" evidence="1">
    <location>
        <begin position="20"/>
        <end position="58"/>
    </location>
</feature>
<dbReference type="SUPFAM" id="SSF49899">
    <property type="entry name" value="Concanavalin A-like lectins/glucanases"/>
    <property type="match status" value="1"/>
</dbReference>
<proteinExistence type="predicted"/>
<dbReference type="OrthoDB" id="192832at2759"/>
<evidence type="ECO:0000259" key="3">
    <source>
        <dbReference type="PROSITE" id="PS51762"/>
    </source>
</evidence>
<dbReference type="CDD" id="cd02181">
    <property type="entry name" value="GH16_fungal_Lam16A_glucanase"/>
    <property type="match status" value="1"/>
</dbReference>